<name>A0A382ZIC4_9ZZZZ</name>
<sequence>MDPLLNGHEVKDISYVIPMCACEGIGALGYSFKKESLLSRSFGGNFGGKNG</sequence>
<organism evidence="2">
    <name type="scientific">marine metagenome</name>
    <dbReference type="NCBI Taxonomy" id="408172"/>
    <lineage>
        <taxon>unclassified sequences</taxon>
        <taxon>metagenomes</taxon>
        <taxon>ecological metagenomes</taxon>
    </lineage>
</organism>
<accession>A0A382ZIC4</accession>
<evidence type="ECO:0000313" key="2">
    <source>
        <dbReference type="EMBL" id="SVD95040.1"/>
    </source>
</evidence>
<keyword evidence="1" id="KW-0812">Transmembrane</keyword>
<keyword evidence="1" id="KW-0472">Membrane</keyword>
<proteinExistence type="predicted"/>
<gene>
    <name evidence="2" type="ORF">METZ01_LOCUS447894</name>
</gene>
<dbReference type="AlphaFoldDB" id="A0A382ZIC4"/>
<keyword evidence="1" id="KW-1133">Transmembrane helix</keyword>
<feature type="transmembrane region" description="Helical" evidence="1">
    <location>
        <begin position="13"/>
        <end position="32"/>
    </location>
</feature>
<evidence type="ECO:0000256" key="1">
    <source>
        <dbReference type="SAM" id="Phobius"/>
    </source>
</evidence>
<protein>
    <submittedName>
        <fullName evidence="2">Uncharacterized protein</fullName>
    </submittedName>
</protein>
<reference evidence="2" key="1">
    <citation type="submission" date="2018-05" db="EMBL/GenBank/DDBJ databases">
        <authorList>
            <person name="Lanie J.A."/>
            <person name="Ng W.-L."/>
            <person name="Kazmierczak K.M."/>
            <person name="Andrzejewski T.M."/>
            <person name="Davidsen T.M."/>
            <person name="Wayne K.J."/>
            <person name="Tettelin H."/>
            <person name="Glass J.I."/>
            <person name="Rusch D."/>
            <person name="Podicherti R."/>
            <person name="Tsui H.-C.T."/>
            <person name="Winkler M.E."/>
        </authorList>
    </citation>
    <scope>NUCLEOTIDE SEQUENCE</scope>
</reference>
<dbReference type="EMBL" id="UINC01184019">
    <property type="protein sequence ID" value="SVD95040.1"/>
    <property type="molecule type" value="Genomic_DNA"/>
</dbReference>